<dbReference type="SMART" id="SM00382">
    <property type="entry name" value="AAA"/>
    <property type="match status" value="1"/>
</dbReference>
<evidence type="ECO:0000256" key="4">
    <source>
        <dbReference type="ARBA" id="ARBA00022840"/>
    </source>
</evidence>
<dbReference type="Gene3D" id="3.40.50.300">
    <property type="entry name" value="P-loop containing nucleotide triphosphate hydrolases"/>
    <property type="match status" value="1"/>
</dbReference>
<dbReference type="OrthoDB" id="9784332at2"/>
<name>F8F2R1_GRAC1</name>
<reference evidence="7" key="1">
    <citation type="journal article" date="2013" name="Stand. Genomic Sci.">
        <title>Genome sequence of the thermophilic fresh-water bacterium Spirochaeta caldaria type strain (H1(T)), reclassification of Spirochaeta caldaria, Spirochaeta stenostrepta, and Spirochaeta zuelzerae in the genus Treponema as Treponema caldaria comb. nov., Treponema stenostrepta comb. nov., and Treponema zuelzerae comb. nov., and emendation of the genus Treponema.</title>
        <authorList>
            <person name="Abt B."/>
            <person name="Goker M."/>
            <person name="Scheuner C."/>
            <person name="Han C."/>
            <person name="Lu M."/>
            <person name="Misra M."/>
            <person name="Lapidus A."/>
            <person name="Nolan M."/>
            <person name="Lucas S."/>
            <person name="Hammon N."/>
            <person name="Deshpande S."/>
            <person name="Cheng J.F."/>
            <person name="Tapia R."/>
            <person name="Goodwin L.A."/>
            <person name="Pitluck S."/>
            <person name="Liolios K."/>
            <person name="Pagani I."/>
            <person name="Ivanova N."/>
            <person name="Mavromatis K."/>
            <person name="Mikhailova N."/>
            <person name="Huntemann M."/>
            <person name="Pati A."/>
            <person name="Chen A."/>
            <person name="Palaniappan K."/>
            <person name="Land M."/>
            <person name="Hauser L."/>
            <person name="Jeffries C.D."/>
            <person name="Rohde M."/>
            <person name="Spring S."/>
            <person name="Gronow S."/>
            <person name="Detter J.C."/>
            <person name="Bristow J."/>
            <person name="Eisen J.A."/>
            <person name="Markowitz V."/>
            <person name="Hugenholtz P."/>
            <person name="Kyrpides N.C."/>
            <person name="Woyke T."/>
            <person name="Klenk H.P."/>
        </authorList>
    </citation>
    <scope>NUCLEOTIDE SEQUENCE</scope>
    <source>
        <strain evidence="7">ATCC 51460 / DSM 7334 / H1</strain>
    </source>
</reference>
<dbReference type="KEGG" id="scd:Spica_1309"/>
<dbReference type="SUPFAM" id="SSF52540">
    <property type="entry name" value="P-loop containing nucleoside triphosphate hydrolases"/>
    <property type="match status" value="1"/>
</dbReference>
<dbReference type="AlphaFoldDB" id="F8F2R1"/>
<dbReference type="CDD" id="cd03225">
    <property type="entry name" value="ABC_cobalt_CbiO_domain1"/>
    <property type="match status" value="1"/>
</dbReference>
<evidence type="ECO:0000313" key="6">
    <source>
        <dbReference type="EMBL" id="AEJ19455.1"/>
    </source>
</evidence>
<keyword evidence="7" id="KW-1185">Reference proteome</keyword>
<keyword evidence="4" id="KW-0067">ATP-binding</keyword>
<evidence type="ECO:0000256" key="2">
    <source>
        <dbReference type="ARBA" id="ARBA00022448"/>
    </source>
</evidence>
<keyword evidence="2" id="KW-0813">Transport</keyword>
<dbReference type="HOGENOM" id="CLU_000604_1_22_12"/>
<dbReference type="PROSITE" id="PS50893">
    <property type="entry name" value="ABC_TRANSPORTER_2"/>
    <property type="match status" value="1"/>
</dbReference>
<dbReference type="PROSITE" id="PS00211">
    <property type="entry name" value="ABC_TRANSPORTER_1"/>
    <property type="match status" value="1"/>
</dbReference>
<evidence type="ECO:0000256" key="3">
    <source>
        <dbReference type="ARBA" id="ARBA00022741"/>
    </source>
</evidence>
<dbReference type="EC" id="3.6.3.31" evidence="6"/>
<evidence type="ECO:0000259" key="5">
    <source>
        <dbReference type="PROSITE" id="PS50893"/>
    </source>
</evidence>
<evidence type="ECO:0000256" key="1">
    <source>
        <dbReference type="ARBA" id="ARBA00005417"/>
    </source>
</evidence>
<dbReference type="GO" id="GO:0043190">
    <property type="term" value="C:ATP-binding cassette (ABC) transporter complex"/>
    <property type="evidence" value="ECO:0007669"/>
    <property type="project" value="TreeGrafter"/>
</dbReference>
<comment type="similarity">
    <text evidence="1">Belongs to the ABC transporter superfamily.</text>
</comment>
<dbReference type="Proteomes" id="UP000000503">
    <property type="component" value="Chromosome"/>
</dbReference>
<dbReference type="RefSeq" id="WP_013968766.1">
    <property type="nucleotide sequence ID" value="NC_015732.1"/>
</dbReference>
<dbReference type="InterPro" id="IPR003593">
    <property type="entry name" value="AAA+_ATPase"/>
</dbReference>
<organism evidence="6 7">
    <name type="scientific">Gracilinema caldarium (strain ATCC 51460 / DSM 7334 / H1)</name>
    <name type="common">Treponema caldarium</name>
    <dbReference type="NCBI Taxonomy" id="744872"/>
    <lineage>
        <taxon>Bacteria</taxon>
        <taxon>Pseudomonadati</taxon>
        <taxon>Spirochaetota</taxon>
        <taxon>Spirochaetia</taxon>
        <taxon>Spirochaetales</taxon>
        <taxon>Breznakiellaceae</taxon>
        <taxon>Gracilinema</taxon>
    </lineage>
</organism>
<feature type="domain" description="ABC transporter" evidence="5">
    <location>
        <begin position="6"/>
        <end position="238"/>
    </location>
</feature>
<evidence type="ECO:0000313" key="7">
    <source>
        <dbReference type="Proteomes" id="UP000000503"/>
    </source>
</evidence>
<dbReference type="STRING" id="744872.Spica_1309"/>
<proteinExistence type="inferred from homology"/>
<dbReference type="InterPro" id="IPR017871">
    <property type="entry name" value="ABC_transporter-like_CS"/>
</dbReference>
<dbReference type="PANTHER" id="PTHR43553:SF24">
    <property type="entry name" value="ENERGY-COUPLING FACTOR TRANSPORTER ATP-BINDING PROTEIN ECFA1"/>
    <property type="match status" value="1"/>
</dbReference>
<dbReference type="InterPro" id="IPR027417">
    <property type="entry name" value="P-loop_NTPase"/>
</dbReference>
<gene>
    <name evidence="6" type="ordered locus">Spica_1309</name>
</gene>
<sequence>MSEPLYCIEKLWKRFPDGTEALKDINLELRDGTCTIIAGSNGSGKTLLMKSLVGLVDPSEGIIRYRGKPLREVITEVRQSVGLVFQDADAQIIGETVADDVAFGPKNLGLRGSELSFQVDEILKSLELISKKEAPPRRLSGGEKRRLAVAGILAMGCSTVIMDEPFANLDYPGIIQVLTLIMHLKQEGKTVLVLTHELEKMLGLADRLIILHKGYICDDGDPEKVLNRLKPEYGIRDPRQTYRSVKDCTWLIA</sequence>
<dbReference type="PANTHER" id="PTHR43553">
    <property type="entry name" value="HEAVY METAL TRANSPORTER"/>
    <property type="match status" value="1"/>
</dbReference>
<dbReference type="Pfam" id="PF00005">
    <property type="entry name" value="ABC_tran"/>
    <property type="match status" value="1"/>
</dbReference>
<dbReference type="InterPro" id="IPR015856">
    <property type="entry name" value="ABC_transpr_CbiO/EcfA_su"/>
</dbReference>
<keyword evidence="3" id="KW-0547">Nucleotide-binding</keyword>
<dbReference type="EMBL" id="CP002868">
    <property type="protein sequence ID" value="AEJ19455.1"/>
    <property type="molecule type" value="Genomic_DNA"/>
</dbReference>
<dbReference type="GO" id="GO:0016887">
    <property type="term" value="F:ATP hydrolysis activity"/>
    <property type="evidence" value="ECO:0007669"/>
    <property type="project" value="InterPro"/>
</dbReference>
<keyword evidence="6" id="KW-0378">Hydrolase</keyword>
<dbReference type="InterPro" id="IPR050095">
    <property type="entry name" value="ECF_ABC_transporter_ATP-bd"/>
</dbReference>
<dbReference type="InterPro" id="IPR003439">
    <property type="entry name" value="ABC_transporter-like_ATP-bd"/>
</dbReference>
<protein>
    <submittedName>
        <fullName evidence="6">Polyamine-transporting ATPase</fullName>
        <ecNumber evidence="6">3.6.3.31</ecNumber>
    </submittedName>
</protein>
<dbReference type="eggNOG" id="COG1122">
    <property type="taxonomic scope" value="Bacteria"/>
</dbReference>
<dbReference type="GO" id="GO:0005524">
    <property type="term" value="F:ATP binding"/>
    <property type="evidence" value="ECO:0007669"/>
    <property type="project" value="UniProtKB-KW"/>
</dbReference>
<dbReference type="GO" id="GO:0042626">
    <property type="term" value="F:ATPase-coupled transmembrane transporter activity"/>
    <property type="evidence" value="ECO:0007669"/>
    <property type="project" value="TreeGrafter"/>
</dbReference>
<accession>F8F2R1</accession>